<dbReference type="GeneTree" id="ENSGT00940000153661"/>
<reference evidence="4" key="2">
    <citation type="submission" date="2025-09" db="UniProtKB">
        <authorList>
            <consortium name="Ensembl"/>
        </authorList>
    </citation>
    <scope>IDENTIFICATION</scope>
</reference>
<sequence>IMEDEIATLKLKIDTIKNENQEKEKKYLEDIEIVKQKNDEIQKAIKLNEATLTEMYSGQVNVLRAENAKLRYELKNEKRKKERLEMEVKSYRSRLTRAIRNHQQSQASKKELELALQRAKDECLRLQLKMNSEVSDLTDHNKLLSHQLSEAESKFSSLDVELHHTRDALREKSSVLEHVQRELSQAQCQKKESEHPCQCKQGKLESLEERLSQLESENLLLRQQLGDTQNKIDSKEKMVINIQEQFQSILKNLQDKSEKQGLMLEESIKKLTSECDHLKKRMCQYENKKAEREVSIQREKEFSDLLKEIESNI</sequence>
<dbReference type="InterPro" id="IPR039497">
    <property type="entry name" value="CC144C-like_CC_dom"/>
</dbReference>
<dbReference type="InterPro" id="IPR050657">
    <property type="entry name" value="Ankyrin_repeat_domain"/>
</dbReference>
<feature type="coiled-coil region" evidence="2">
    <location>
        <begin position="60"/>
        <end position="129"/>
    </location>
</feature>
<protein>
    <recommendedName>
        <fullName evidence="3">CCDC144C-like coiled-coil domain-containing protein</fullName>
    </recommendedName>
</protein>
<name>A0A8C3WCA8_9CETA</name>
<feature type="coiled-coil region" evidence="2">
    <location>
        <begin position="169"/>
        <end position="231"/>
    </location>
</feature>
<evidence type="ECO:0000259" key="3">
    <source>
        <dbReference type="Pfam" id="PF14915"/>
    </source>
</evidence>
<dbReference type="Proteomes" id="UP000694540">
    <property type="component" value="Unplaced"/>
</dbReference>
<evidence type="ECO:0000313" key="4">
    <source>
        <dbReference type="Ensembl" id="ENSCWAP00000011439.1"/>
    </source>
</evidence>
<accession>A0A8C3WCA8</accession>
<reference evidence="4" key="1">
    <citation type="submission" date="2025-08" db="UniProtKB">
        <authorList>
            <consortium name="Ensembl"/>
        </authorList>
    </citation>
    <scope>IDENTIFICATION</scope>
</reference>
<keyword evidence="5" id="KW-1185">Reference proteome</keyword>
<dbReference type="Pfam" id="PF14915">
    <property type="entry name" value="CCDC144C"/>
    <property type="match status" value="1"/>
</dbReference>
<dbReference type="AlphaFoldDB" id="A0A8C3WCA8"/>
<dbReference type="PANTHER" id="PTHR24147">
    <property type="entry name" value="ANKYRIN REPEAT DOMAIN 36-RELATED"/>
    <property type="match status" value="1"/>
</dbReference>
<evidence type="ECO:0000256" key="1">
    <source>
        <dbReference type="ARBA" id="ARBA00023054"/>
    </source>
</evidence>
<proteinExistence type="predicted"/>
<dbReference type="PANTHER" id="PTHR24147:SF60">
    <property type="entry name" value="ANKYRIN REPEAT DOMAIN-CONTAINING PROTEIN 26-RELATED"/>
    <property type="match status" value="1"/>
</dbReference>
<keyword evidence="1 2" id="KW-0175">Coiled coil</keyword>
<evidence type="ECO:0000313" key="5">
    <source>
        <dbReference type="Proteomes" id="UP000694540"/>
    </source>
</evidence>
<dbReference type="Ensembl" id="ENSCWAT00000012458.1">
    <property type="protein sequence ID" value="ENSCWAP00000011439.1"/>
    <property type="gene ID" value="ENSCWAG00000008966.1"/>
</dbReference>
<feature type="domain" description="CCDC144C-like coiled-coil" evidence="3">
    <location>
        <begin position="2"/>
        <end position="308"/>
    </location>
</feature>
<organism evidence="4 5">
    <name type="scientific">Catagonus wagneri</name>
    <name type="common">Chacoan peccary</name>
    <dbReference type="NCBI Taxonomy" id="51154"/>
    <lineage>
        <taxon>Eukaryota</taxon>
        <taxon>Metazoa</taxon>
        <taxon>Chordata</taxon>
        <taxon>Craniata</taxon>
        <taxon>Vertebrata</taxon>
        <taxon>Euteleostomi</taxon>
        <taxon>Mammalia</taxon>
        <taxon>Eutheria</taxon>
        <taxon>Laurasiatheria</taxon>
        <taxon>Artiodactyla</taxon>
        <taxon>Suina</taxon>
        <taxon>Tayassuidae</taxon>
        <taxon>Catagonus</taxon>
    </lineage>
</organism>
<evidence type="ECO:0000256" key="2">
    <source>
        <dbReference type="SAM" id="Coils"/>
    </source>
</evidence>